<protein>
    <recommendedName>
        <fullName evidence="5">RNA polymerase-binding transcription factor DksA</fullName>
    </recommendedName>
</protein>
<dbReference type="GO" id="GO:0010468">
    <property type="term" value="P:regulation of gene expression"/>
    <property type="evidence" value="ECO:0007669"/>
    <property type="project" value="UniProtKB-UniRule"/>
</dbReference>
<keyword evidence="3 5" id="KW-0863">Zinc-finger</keyword>
<dbReference type="Pfam" id="PF01258">
    <property type="entry name" value="zf-dskA_traR"/>
    <property type="match status" value="1"/>
</dbReference>
<dbReference type="Pfam" id="PF21157">
    <property type="entry name" value="DksA_N"/>
    <property type="match status" value="1"/>
</dbReference>
<dbReference type="GO" id="GO:0008270">
    <property type="term" value="F:zinc ion binding"/>
    <property type="evidence" value="ECO:0007669"/>
    <property type="project" value="UniProtKB-UniRule"/>
</dbReference>
<dbReference type="AlphaFoldDB" id="W0SHN7"/>
<dbReference type="InterPro" id="IPR000962">
    <property type="entry name" value="Znf_DskA_TraR"/>
</dbReference>
<dbReference type="STRING" id="1223802.SUTH_02593"/>
<evidence type="ECO:0000256" key="5">
    <source>
        <dbReference type="HAMAP-Rule" id="MF_00926"/>
    </source>
</evidence>
<gene>
    <name evidence="5" type="primary">dksA</name>
    <name evidence="9" type="ORF">SUTH_02593</name>
</gene>
<dbReference type="HOGENOM" id="CLU_043144_2_2_4"/>
<dbReference type="SUPFAM" id="SSF57716">
    <property type="entry name" value="Glucocorticoid receptor-like (DNA-binding domain)"/>
    <property type="match status" value="1"/>
</dbReference>
<dbReference type="PANTHER" id="PTHR33823">
    <property type="entry name" value="RNA POLYMERASE-BINDING TRANSCRIPTION FACTOR DKSA-RELATED"/>
    <property type="match status" value="1"/>
</dbReference>
<comment type="subunit">
    <text evidence="5">Interacts directly with the RNA polymerase.</text>
</comment>
<accession>W0SHN7</accession>
<evidence type="ECO:0000313" key="10">
    <source>
        <dbReference type="Proteomes" id="UP000031637"/>
    </source>
</evidence>
<dbReference type="InterPro" id="IPR020458">
    <property type="entry name" value="Znf_DskA_TraR_CS"/>
</dbReference>
<reference evidence="9 10" key="1">
    <citation type="journal article" date="2014" name="Syst. Appl. Microbiol.">
        <title>Complete genomes of freshwater sulfur oxidizers Sulfuricella denitrificans skB26 and Sulfuritalea hydrogenivorans sk43H: genetic insights into the sulfur oxidation pathway of betaproteobacteria.</title>
        <authorList>
            <person name="Watanabe T."/>
            <person name="Kojima H."/>
            <person name="Fukui M."/>
        </authorList>
    </citation>
    <scope>NUCLEOTIDE SEQUENCE [LARGE SCALE GENOMIC DNA]</scope>
    <source>
        <strain evidence="9">DSM22779</strain>
    </source>
</reference>
<dbReference type="GO" id="GO:0005737">
    <property type="term" value="C:cytoplasm"/>
    <property type="evidence" value="ECO:0007669"/>
    <property type="project" value="UniProtKB-SubCell"/>
</dbReference>
<name>W0SHN7_9PROT</name>
<dbReference type="KEGG" id="shd:SUTH_02593"/>
<dbReference type="InterPro" id="IPR012784">
    <property type="entry name" value="DksA_RNA_pol-bd"/>
</dbReference>
<proteinExistence type="inferred from homology"/>
<dbReference type="OrthoDB" id="9803742at2"/>
<evidence type="ECO:0000256" key="2">
    <source>
        <dbReference type="ARBA" id="ARBA00022723"/>
    </source>
</evidence>
<evidence type="ECO:0000256" key="1">
    <source>
        <dbReference type="ARBA" id="ARBA00022490"/>
    </source>
</evidence>
<dbReference type="HAMAP" id="MF_00926">
    <property type="entry name" value="DksA"/>
    <property type="match status" value="1"/>
</dbReference>
<dbReference type="InterPro" id="IPR037187">
    <property type="entry name" value="DnaK_N"/>
</dbReference>
<evidence type="ECO:0000256" key="3">
    <source>
        <dbReference type="ARBA" id="ARBA00022771"/>
    </source>
</evidence>
<evidence type="ECO:0000256" key="4">
    <source>
        <dbReference type="ARBA" id="ARBA00022833"/>
    </source>
</evidence>
<evidence type="ECO:0000259" key="8">
    <source>
        <dbReference type="Pfam" id="PF21157"/>
    </source>
</evidence>
<evidence type="ECO:0000313" key="9">
    <source>
        <dbReference type="EMBL" id="BAO30375.1"/>
    </source>
</evidence>
<keyword evidence="10" id="KW-1185">Reference proteome</keyword>
<feature type="domain" description="DnaK suppressor protein DksA N-terminal" evidence="8">
    <location>
        <begin position="26"/>
        <end position="95"/>
    </location>
</feature>
<dbReference type="EMBL" id="AP012547">
    <property type="protein sequence ID" value="BAO30375.1"/>
    <property type="molecule type" value="Genomic_DNA"/>
</dbReference>
<dbReference type="InterPro" id="IPR048489">
    <property type="entry name" value="DksA_N"/>
</dbReference>
<dbReference type="NCBIfam" id="TIGR02420">
    <property type="entry name" value="dksA"/>
    <property type="match status" value="1"/>
</dbReference>
<feature type="domain" description="Zinc finger DksA/TraR C4-type" evidence="7">
    <location>
        <begin position="98"/>
        <end position="132"/>
    </location>
</feature>
<dbReference type="PROSITE" id="PS01102">
    <property type="entry name" value="ZF_DKSA_1"/>
    <property type="match status" value="1"/>
</dbReference>
<comment type="caution">
    <text evidence="5">Lacks conserved residue(s) required for the propagation of feature annotation.</text>
</comment>
<organism evidence="9 10">
    <name type="scientific">Sulfuritalea hydrogenivorans sk43H</name>
    <dbReference type="NCBI Taxonomy" id="1223802"/>
    <lineage>
        <taxon>Bacteria</taxon>
        <taxon>Pseudomonadati</taxon>
        <taxon>Pseudomonadota</taxon>
        <taxon>Betaproteobacteria</taxon>
        <taxon>Nitrosomonadales</taxon>
        <taxon>Sterolibacteriaceae</taxon>
        <taxon>Sulfuritalea</taxon>
    </lineage>
</organism>
<feature type="zinc finger region" description="dksA C4-type" evidence="6">
    <location>
        <begin position="103"/>
        <end position="127"/>
    </location>
</feature>
<dbReference type="Gene3D" id="1.20.120.910">
    <property type="entry name" value="DksA, coiled-coil domain"/>
    <property type="match status" value="1"/>
</dbReference>
<keyword evidence="1 5" id="KW-0963">Cytoplasm</keyword>
<dbReference type="Proteomes" id="UP000031637">
    <property type="component" value="Chromosome"/>
</dbReference>
<keyword evidence="4 5" id="KW-0862">Zinc</keyword>
<comment type="function">
    <text evidence="5">Transcription factor that acts by binding directly to the RNA polymerase (RNAP). Required for negative regulation of rRNA expression and positive regulation of several amino acid biosynthesis promoters.</text>
</comment>
<dbReference type="PROSITE" id="PS51128">
    <property type="entry name" value="ZF_DKSA_2"/>
    <property type="match status" value="1"/>
</dbReference>
<comment type="subcellular location">
    <subcellularLocation>
        <location evidence="5">Cytoplasm</location>
    </subcellularLocation>
</comment>
<dbReference type="SUPFAM" id="SSF109635">
    <property type="entry name" value="DnaK suppressor protein DksA, alpha-hairpin domain"/>
    <property type="match status" value="1"/>
</dbReference>
<dbReference type="PANTHER" id="PTHR33823:SF2">
    <property type="entry name" value="RNA POLYMERASE-BINDING TRANSCRIPTION FACTOR DKSA"/>
    <property type="match status" value="1"/>
</dbReference>
<dbReference type="RefSeq" id="WP_041099772.1">
    <property type="nucleotide sequence ID" value="NZ_AP012547.1"/>
</dbReference>
<evidence type="ECO:0000259" key="7">
    <source>
        <dbReference type="Pfam" id="PF01258"/>
    </source>
</evidence>
<comment type="similarity">
    <text evidence="5">Belongs to the DksA family.</text>
</comment>
<evidence type="ECO:0000256" key="6">
    <source>
        <dbReference type="PROSITE-ProRule" id="PRU00510"/>
    </source>
</evidence>
<sequence>MPTPAKTLTEKALLAMPASAYMNAAQLGFFRDLLRKQRQDLLDNATMTIDHLRDGEAEADPNDRATIEEENSIELRIRDRERKMLPRVEAALKRIEDGQYGFCEETGDPIGLRRLLARPTTVFSIEAQERHESRQRIQGK</sequence>
<keyword evidence="2 5" id="KW-0479">Metal-binding</keyword>